<comment type="function">
    <text evidence="1">Needed for flagellar regrowth and assembly.</text>
</comment>
<dbReference type="GO" id="GO:0015031">
    <property type="term" value="P:protein transport"/>
    <property type="evidence" value="ECO:0007669"/>
    <property type="project" value="UniProtKB-KW"/>
</dbReference>
<evidence type="ECO:0000256" key="1">
    <source>
        <dbReference type="ARBA" id="ARBA00003041"/>
    </source>
</evidence>
<evidence type="ECO:0000256" key="5">
    <source>
        <dbReference type="ARBA" id="ARBA00022448"/>
    </source>
</evidence>
<dbReference type="OrthoDB" id="8480773at2"/>
<evidence type="ECO:0000256" key="8">
    <source>
        <dbReference type="ARBA" id="ARBA00022927"/>
    </source>
</evidence>
<dbReference type="EMBL" id="QZCH01000005">
    <property type="protein sequence ID" value="RJG49024.1"/>
    <property type="molecule type" value="Genomic_DNA"/>
</dbReference>
<keyword evidence="13" id="KW-1185">Reference proteome</keyword>
<keyword evidence="7" id="KW-1005">Bacterial flagellum biogenesis</keyword>
<reference evidence="12 13" key="1">
    <citation type="submission" date="2018-09" db="EMBL/GenBank/DDBJ databases">
        <authorList>
            <person name="Wang F."/>
        </authorList>
    </citation>
    <scope>NUCLEOTIDE SEQUENCE [LARGE SCALE GENOMIC DNA]</scope>
    <source>
        <strain evidence="12 13">PLHSC7-2</strain>
    </source>
</reference>
<evidence type="ECO:0000313" key="12">
    <source>
        <dbReference type="EMBL" id="RJG49024.1"/>
    </source>
</evidence>
<comment type="caution">
    <text evidence="12">The sequence shown here is derived from an EMBL/GenBank/DDBJ whole genome shotgun (WGS) entry which is preliminary data.</text>
</comment>
<gene>
    <name evidence="12" type="ORF">D1Z90_06560</name>
</gene>
<evidence type="ECO:0000256" key="3">
    <source>
        <dbReference type="ARBA" id="ARBA00006602"/>
    </source>
</evidence>
<dbReference type="GO" id="GO:0009288">
    <property type="term" value="C:bacterial-type flagellum"/>
    <property type="evidence" value="ECO:0007669"/>
    <property type="project" value="InterPro"/>
</dbReference>
<evidence type="ECO:0000256" key="7">
    <source>
        <dbReference type="ARBA" id="ARBA00022795"/>
    </source>
</evidence>
<feature type="domain" description="Flagellar assembly protein FliH/Type III secretion system HrpE" evidence="11">
    <location>
        <begin position="119"/>
        <end position="243"/>
    </location>
</feature>
<evidence type="ECO:0000256" key="10">
    <source>
        <dbReference type="SAM" id="MobiDB-lite"/>
    </source>
</evidence>
<keyword evidence="6" id="KW-0963">Cytoplasm</keyword>
<dbReference type="InterPro" id="IPR051472">
    <property type="entry name" value="T3SS_Stator/FliH"/>
</dbReference>
<evidence type="ECO:0000313" key="13">
    <source>
        <dbReference type="Proteomes" id="UP000283255"/>
    </source>
</evidence>
<evidence type="ECO:0000256" key="2">
    <source>
        <dbReference type="ARBA" id="ARBA00004496"/>
    </source>
</evidence>
<reference evidence="12 13" key="2">
    <citation type="submission" date="2019-01" db="EMBL/GenBank/DDBJ databases">
        <title>Motilimonas pumilus sp. nov., isolated from the gut of sea cucumber (Apostichopus japonicus).</title>
        <authorList>
            <person name="Wang F.-Q."/>
            <person name="Ren L.-H."/>
            <person name="Lin Y.-W."/>
            <person name="Sun G.-H."/>
            <person name="Du Z.-J."/>
            <person name="Zhao J.-X."/>
            <person name="Liu X.-J."/>
            <person name="Liu L.-J."/>
        </authorList>
    </citation>
    <scope>NUCLEOTIDE SEQUENCE [LARGE SCALE GENOMIC DNA]</scope>
    <source>
        <strain evidence="12 13">PLHSC7-2</strain>
    </source>
</reference>
<comment type="subcellular location">
    <subcellularLocation>
        <location evidence="2">Cytoplasm</location>
    </subcellularLocation>
</comment>
<dbReference type="RefSeq" id="WP_119909955.1">
    <property type="nucleotide sequence ID" value="NZ_QZCH01000005.1"/>
</dbReference>
<dbReference type="PANTHER" id="PTHR34982:SF1">
    <property type="entry name" value="FLAGELLAR ASSEMBLY PROTEIN FLIH"/>
    <property type="match status" value="1"/>
</dbReference>
<keyword evidence="12" id="KW-0282">Flagellum</keyword>
<name>A0A418YGU0_9GAMM</name>
<dbReference type="Proteomes" id="UP000283255">
    <property type="component" value="Unassembled WGS sequence"/>
</dbReference>
<dbReference type="Pfam" id="PF02108">
    <property type="entry name" value="FliH"/>
    <property type="match status" value="1"/>
</dbReference>
<dbReference type="AlphaFoldDB" id="A0A418YGU0"/>
<comment type="similarity">
    <text evidence="3">Belongs to the FliH family.</text>
</comment>
<proteinExistence type="inferred from homology"/>
<evidence type="ECO:0000256" key="9">
    <source>
        <dbReference type="ARBA" id="ARBA00023225"/>
    </source>
</evidence>
<protein>
    <recommendedName>
        <fullName evidence="4">Flagellar assembly protein FliH</fullName>
    </recommendedName>
</protein>
<evidence type="ECO:0000256" key="6">
    <source>
        <dbReference type="ARBA" id="ARBA00022490"/>
    </source>
</evidence>
<evidence type="ECO:0000259" key="11">
    <source>
        <dbReference type="Pfam" id="PF02108"/>
    </source>
</evidence>
<feature type="region of interest" description="Disordered" evidence="10">
    <location>
        <begin position="253"/>
        <end position="315"/>
    </location>
</feature>
<keyword evidence="8" id="KW-0653">Protein transport</keyword>
<dbReference type="PRINTS" id="PR01003">
    <property type="entry name" value="FLGFLIH"/>
</dbReference>
<dbReference type="GO" id="GO:0071973">
    <property type="term" value="P:bacterial-type flagellum-dependent cell motility"/>
    <property type="evidence" value="ECO:0007669"/>
    <property type="project" value="InterPro"/>
</dbReference>
<dbReference type="GO" id="GO:0005829">
    <property type="term" value="C:cytosol"/>
    <property type="evidence" value="ECO:0007669"/>
    <property type="project" value="TreeGrafter"/>
</dbReference>
<organism evidence="12 13">
    <name type="scientific">Motilimonas pumila</name>
    <dbReference type="NCBI Taxonomy" id="2303987"/>
    <lineage>
        <taxon>Bacteria</taxon>
        <taxon>Pseudomonadati</taxon>
        <taxon>Pseudomonadota</taxon>
        <taxon>Gammaproteobacteria</taxon>
        <taxon>Alteromonadales</taxon>
        <taxon>Alteromonadales genera incertae sedis</taxon>
        <taxon>Motilimonas</taxon>
    </lineage>
</organism>
<accession>A0A418YGU0</accession>
<dbReference type="GO" id="GO:0044781">
    <property type="term" value="P:bacterial-type flagellum organization"/>
    <property type="evidence" value="ECO:0007669"/>
    <property type="project" value="UniProtKB-KW"/>
</dbReference>
<keyword evidence="12" id="KW-0966">Cell projection</keyword>
<keyword evidence="9" id="KW-1006">Bacterial flagellum protein export</keyword>
<evidence type="ECO:0000256" key="4">
    <source>
        <dbReference type="ARBA" id="ARBA00016507"/>
    </source>
</evidence>
<keyword evidence="5" id="KW-0813">Transport</keyword>
<keyword evidence="12" id="KW-0969">Cilium</keyword>
<dbReference type="GO" id="GO:0003774">
    <property type="term" value="F:cytoskeletal motor activity"/>
    <property type="evidence" value="ECO:0007669"/>
    <property type="project" value="InterPro"/>
</dbReference>
<sequence length="315" mass="34728">MADEQNPDQRPELWQIPKMEVALETEETNALNMKTDWFKQIEEPVEEEQVPAPPTLEEIEAIRTDAFDEGFKEGQAAGFAKGEEEGRLEGLGKGHEEGLMQGLQQGLELGAEQIATQSGQWQVLTEQLHFPKLQLDKQIELELVQLAMALAQQIVKVEVQTNPQVILAALKQAIDALPFAAQKTTLLLHPDDLVLVKAVFGDEECDKRGWSLQAEPSFNRGDCQVKTDISSVDYPLEMRVNQVLKQFLAHNSEQLNDRPVEPEQQVAATPDVSGDAQPSDAETPTEPQSEAVSAEPQPAISPESSSVTQPPPEPS</sequence>
<dbReference type="NCBIfam" id="NF004270">
    <property type="entry name" value="PRK05687.2-1"/>
    <property type="match status" value="1"/>
</dbReference>
<dbReference type="InterPro" id="IPR018035">
    <property type="entry name" value="Flagellar_FliH/T3SS_HrpE"/>
</dbReference>
<dbReference type="PANTHER" id="PTHR34982">
    <property type="entry name" value="YOP PROTEINS TRANSLOCATION PROTEIN L"/>
    <property type="match status" value="1"/>
</dbReference>
<feature type="compositionally biased region" description="Polar residues" evidence="10">
    <location>
        <begin position="280"/>
        <end position="291"/>
    </location>
</feature>
<dbReference type="InterPro" id="IPR000563">
    <property type="entry name" value="Flag_FliH"/>
</dbReference>